<evidence type="ECO:0000259" key="21">
    <source>
        <dbReference type="Pfam" id="PF02887"/>
    </source>
</evidence>
<dbReference type="InterPro" id="IPR015795">
    <property type="entry name" value="Pyrv_Knase_C"/>
</dbReference>
<evidence type="ECO:0000256" key="12">
    <source>
        <dbReference type="ARBA" id="ARBA00022840"/>
    </source>
</evidence>
<evidence type="ECO:0000256" key="2">
    <source>
        <dbReference type="ARBA" id="ARBA00001958"/>
    </source>
</evidence>
<dbReference type="Gene3D" id="3.20.20.60">
    <property type="entry name" value="Phosphoenolpyruvate-binding domains"/>
    <property type="match status" value="1"/>
</dbReference>
<keyword evidence="13 18" id="KW-0460">Magnesium</keyword>
<comment type="similarity">
    <text evidence="5 18">Belongs to the pyruvate kinase family.</text>
</comment>
<dbReference type="InterPro" id="IPR001697">
    <property type="entry name" value="Pyr_Knase"/>
</dbReference>
<evidence type="ECO:0000256" key="9">
    <source>
        <dbReference type="ARBA" id="ARBA00022723"/>
    </source>
</evidence>
<comment type="cofactor">
    <cofactor evidence="1">
        <name>Mg(2+)</name>
        <dbReference type="ChEBI" id="CHEBI:18420"/>
    </cofactor>
</comment>
<evidence type="ECO:0000256" key="13">
    <source>
        <dbReference type="ARBA" id="ARBA00022842"/>
    </source>
</evidence>
<keyword evidence="12" id="KW-0067">ATP-binding</keyword>
<evidence type="ECO:0000256" key="6">
    <source>
        <dbReference type="ARBA" id="ARBA00012142"/>
    </source>
</evidence>
<dbReference type="EMBL" id="CP126446">
    <property type="protein sequence ID" value="WIF97197.1"/>
    <property type="molecule type" value="Genomic_DNA"/>
</dbReference>
<dbReference type="Pfam" id="PF02887">
    <property type="entry name" value="PK_C"/>
    <property type="match status" value="1"/>
</dbReference>
<evidence type="ECO:0000313" key="22">
    <source>
        <dbReference type="EMBL" id="WIF97197.1"/>
    </source>
</evidence>
<evidence type="ECO:0000256" key="14">
    <source>
        <dbReference type="ARBA" id="ARBA00022958"/>
    </source>
</evidence>
<dbReference type="PANTHER" id="PTHR11817">
    <property type="entry name" value="PYRUVATE KINASE"/>
    <property type="match status" value="1"/>
</dbReference>
<feature type="domain" description="PEP-utilising enzyme mobile" evidence="20">
    <location>
        <begin position="508"/>
        <end position="578"/>
    </location>
</feature>
<dbReference type="EC" id="2.7.1.40" evidence="6 17"/>
<comment type="cofactor">
    <cofactor evidence="2">
        <name>K(+)</name>
        <dbReference type="ChEBI" id="CHEBI:29103"/>
    </cofactor>
</comment>
<dbReference type="InterPro" id="IPR040442">
    <property type="entry name" value="Pyrv_kinase-like_dom_sf"/>
</dbReference>
<dbReference type="InterPro" id="IPR015813">
    <property type="entry name" value="Pyrv/PenolPyrv_kinase-like_dom"/>
</dbReference>
<evidence type="ECO:0000259" key="20">
    <source>
        <dbReference type="Pfam" id="PF00391"/>
    </source>
</evidence>
<keyword evidence="23" id="KW-1185">Reference proteome</keyword>
<dbReference type="Gene3D" id="3.50.30.10">
    <property type="entry name" value="Phosphohistidine domain"/>
    <property type="match status" value="1"/>
</dbReference>
<dbReference type="InterPro" id="IPR008279">
    <property type="entry name" value="PEP-util_enz_mobile_dom"/>
</dbReference>
<dbReference type="SUPFAM" id="SSF52009">
    <property type="entry name" value="Phosphohistidine domain"/>
    <property type="match status" value="1"/>
</dbReference>
<dbReference type="PRINTS" id="PR01050">
    <property type="entry name" value="PYRUVTKNASE"/>
</dbReference>
<dbReference type="SUPFAM" id="SSF51621">
    <property type="entry name" value="Phosphoenolpyruvate/pyruvate domain"/>
    <property type="match status" value="1"/>
</dbReference>
<evidence type="ECO:0000256" key="8">
    <source>
        <dbReference type="ARBA" id="ARBA00022679"/>
    </source>
</evidence>
<evidence type="ECO:0000256" key="18">
    <source>
        <dbReference type="RuleBase" id="RU000504"/>
    </source>
</evidence>
<feature type="domain" description="Pyruvate kinase C-terminal" evidence="21">
    <location>
        <begin position="360"/>
        <end position="473"/>
    </location>
</feature>
<feature type="domain" description="Pyruvate kinase barrel" evidence="19">
    <location>
        <begin position="3"/>
        <end position="327"/>
    </location>
</feature>
<keyword evidence="11 18" id="KW-0418">Kinase</keyword>
<keyword evidence="14" id="KW-0630">Potassium</keyword>
<dbReference type="SUPFAM" id="SSF52935">
    <property type="entry name" value="PK C-terminal domain-like"/>
    <property type="match status" value="1"/>
</dbReference>
<dbReference type="InterPro" id="IPR036918">
    <property type="entry name" value="Pyrv_Knase_C_sf"/>
</dbReference>
<evidence type="ECO:0000259" key="19">
    <source>
        <dbReference type="Pfam" id="PF00224"/>
    </source>
</evidence>
<evidence type="ECO:0000256" key="4">
    <source>
        <dbReference type="ARBA" id="ARBA00006237"/>
    </source>
</evidence>
<keyword evidence="10" id="KW-0547">Nucleotide-binding</keyword>
<dbReference type="Gene3D" id="3.40.1380.20">
    <property type="entry name" value="Pyruvate kinase, C-terminal domain"/>
    <property type="match status" value="1"/>
</dbReference>
<evidence type="ECO:0000313" key="23">
    <source>
        <dbReference type="Proteomes" id="UP001236652"/>
    </source>
</evidence>
<dbReference type="CDD" id="cd00288">
    <property type="entry name" value="Pyruvate_Kinase"/>
    <property type="match status" value="1"/>
</dbReference>
<dbReference type="RefSeq" id="WP_231417442.1">
    <property type="nucleotide sequence ID" value="NZ_CP126446.1"/>
</dbReference>
<comment type="similarity">
    <text evidence="4">In the C-terminal section; belongs to the PEP-utilizing enzyme family.</text>
</comment>
<evidence type="ECO:0000256" key="11">
    <source>
        <dbReference type="ARBA" id="ARBA00022777"/>
    </source>
</evidence>
<evidence type="ECO:0000256" key="17">
    <source>
        <dbReference type="NCBIfam" id="TIGR01064"/>
    </source>
</evidence>
<dbReference type="NCBIfam" id="TIGR01064">
    <property type="entry name" value="pyruv_kin"/>
    <property type="match status" value="1"/>
</dbReference>
<dbReference type="InterPro" id="IPR011037">
    <property type="entry name" value="Pyrv_Knase-like_insert_dom_sf"/>
</dbReference>
<dbReference type="InterPro" id="IPR018209">
    <property type="entry name" value="Pyrv_Knase_AS"/>
</dbReference>
<dbReference type="SUPFAM" id="SSF50800">
    <property type="entry name" value="PK beta-barrel domain-like"/>
    <property type="match status" value="1"/>
</dbReference>
<gene>
    <name evidence="22" type="primary">pyk</name>
    <name evidence="22" type="ORF">QNI29_15830</name>
</gene>
<evidence type="ECO:0000256" key="15">
    <source>
        <dbReference type="ARBA" id="ARBA00023152"/>
    </source>
</evidence>
<evidence type="ECO:0000256" key="10">
    <source>
        <dbReference type="ARBA" id="ARBA00022741"/>
    </source>
</evidence>
<keyword evidence="8 18" id="KW-0808">Transferase</keyword>
<keyword evidence="16 22" id="KW-0670">Pyruvate</keyword>
<dbReference type="Proteomes" id="UP001236652">
    <property type="component" value="Chromosome"/>
</dbReference>
<accession>A0ABY8UW18</accession>
<evidence type="ECO:0000256" key="5">
    <source>
        <dbReference type="ARBA" id="ARBA00008663"/>
    </source>
</evidence>
<dbReference type="InterPro" id="IPR036637">
    <property type="entry name" value="Phosphohistidine_dom_sf"/>
</dbReference>
<dbReference type="Gene3D" id="2.40.33.10">
    <property type="entry name" value="PK beta-barrel domain-like"/>
    <property type="match status" value="1"/>
</dbReference>
<comment type="pathway">
    <text evidence="3 18">Carbohydrate degradation; glycolysis; pyruvate from D-glyceraldehyde 3-phosphate: step 5/5.</text>
</comment>
<dbReference type="PROSITE" id="PS00110">
    <property type="entry name" value="PYRUVATE_KINASE"/>
    <property type="match status" value="1"/>
</dbReference>
<evidence type="ECO:0000256" key="7">
    <source>
        <dbReference type="ARBA" id="ARBA00018587"/>
    </source>
</evidence>
<organism evidence="22 23">
    <name type="scientific">Pontibacillus chungwhensis</name>
    <dbReference type="NCBI Taxonomy" id="265426"/>
    <lineage>
        <taxon>Bacteria</taxon>
        <taxon>Bacillati</taxon>
        <taxon>Bacillota</taxon>
        <taxon>Bacilli</taxon>
        <taxon>Bacillales</taxon>
        <taxon>Bacillaceae</taxon>
        <taxon>Pontibacillus</taxon>
    </lineage>
</organism>
<sequence length="588" mass="62938">MKKKTKIVCTIGPASENVEQLTELMESGMNVARLNFSHGDFDEHGARIQNIRQAAKQTGNTVAILLDTKGPEIRTGKLKEGEIYLEKGSEINVSMDEELEGDENRFAVTYPGLINDVHVGGKILLDDGLVELEVIEVLKEQNEIRTRVLNSGPLKNKKGVNVPNVSVNLPGITDKDAADIIFGIEQGVDFIAASFVRRASDVLEIRELLEKHDATHIQIIPKIENQEGVDNIKEILEVSDGLMVARGDLGVEIPAEEVPLVQKELIRQCNQAGKPVITATQMLDSMQRNPRPTRAEASDVANAIFDGTDAIMLSGETAAGSYPVEAVTTMNNIALRAESALDHQMILSNLSRTSDMTITDAISQSVTHTAMNLDVASILTPTESGYTAKMISKYRPKAPLVAVTSDERVQRMLSLVWGVHAVLGERSESTDDMLTKAIENGLKTGAFNRGDRVIITAGVPVGESGTTNLMKVHVVGDVVAKGQGIGKKSAFGKAVIAKTAEEANSKVEEGDILVTIGTDKEMMPAIEKASGLVTQEGGLTSHAAVVGLSLGIPVIVGVSEATTIVNDGDEITIDSARGDIYQGHASVL</sequence>
<evidence type="ECO:0000256" key="16">
    <source>
        <dbReference type="ARBA" id="ARBA00023317"/>
    </source>
</evidence>
<keyword evidence="15 18" id="KW-0324">Glycolysis</keyword>
<dbReference type="GO" id="GO:0004743">
    <property type="term" value="F:pyruvate kinase activity"/>
    <property type="evidence" value="ECO:0007669"/>
    <property type="project" value="UniProtKB-EC"/>
</dbReference>
<keyword evidence="9" id="KW-0479">Metal-binding</keyword>
<dbReference type="Pfam" id="PF00224">
    <property type="entry name" value="PK"/>
    <property type="match status" value="1"/>
</dbReference>
<dbReference type="NCBIfam" id="NF004491">
    <property type="entry name" value="PRK05826.1"/>
    <property type="match status" value="1"/>
</dbReference>
<protein>
    <recommendedName>
        <fullName evidence="7 17">Pyruvate kinase</fullName>
        <ecNumber evidence="6 17">2.7.1.40</ecNumber>
    </recommendedName>
</protein>
<dbReference type="GO" id="GO:0016301">
    <property type="term" value="F:kinase activity"/>
    <property type="evidence" value="ECO:0007669"/>
    <property type="project" value="UniProtKB-KW"/>
</dbReference>
<reference evidence="22 23" key="1">
    <citation type="submission" date="2023-05" db="EMBL/GenBank/DDBJ databases">
        <title>Comparative genomics reveals the evidence of polycyclic aromatic hydrocarbons degradation in moderately halophilic genus Pontibacillus.</title>
        <authorList>
            <person name="Yang H."/>
            <person name="Qian Z."/>
        </authorList>
    </citation>
    <scope>NUCLEOTIDE SEQUENCE [LARGE SCALE GENOMIC DNA]</scope>
    <source>
        <strain evidence="23">HN14</strain>
    </source>
</reference>
<comment type="catalytic activity">
    <reaction evidence="18">
        <text>pyruvate + ATP = phosphoenolpyruvate + ADP + H(+)</text>
        <dbReference type="Rhea" id="RHEA:18157"/>
        <dbReference type="ChEBI" id="CHEBI:15361"/>
        <dbReference type="ChEBI" id="CHEBI:15378"/>
        <dbReference type="ChEBI" id="CHEBI:30616"/>
        <dbReference type="ChEBI" id="CHEBI:58702"/>
        <dbReference type="ChEBI" id="CHEBI:456216"/>
        <dbReference type="EC" id="2.7.1.40"/>
    </reaction>
</comment>
<proteinExistence type="inferred from homology"/>
<evidence type="ECO:0000256" key="3">
    <source>
        <dbReference type="ARBA" id="ARBA00004997"/>
    </source>
</evidence>
<dbReference type="NCBIfam" id="NF004978">
    <property type="entry name" value="PRK06354.1"/>
    <property type="match status" value="1"/>
</dbReference>
<evidence type="ECO:0000256" key="1">
    <source>
        <dbReference type="ARBA" id="ARBA00001946"/>
    </source>
</evidence>
<name>A0ABY8UW18_9BACI</name>
<dbReference type="InterPro" id="IPR015793">
    <property type="entry name" value="Pyrv_Knase_brl"/>
</dbReference>
<dbReference type="Pfam" id="PF00391">
    <property type="entry name" value="PEP-utilizers"/>
    <property type="match status" value="1"/>
</dbReference>
<dbReference type="InterPro" id="IPR015806">
    <property type="entry name" value="Pyrv_Knase_insert_dom_sf"/>
</dbReference>